<feature type="transmembrane region" description="Helical" evidence="1">
    <location>
        <begin position="20"/>
        <end position="40"/>
    </location>
</feature>
<protein>
    <submittedName>
        <fullName evidence="2">Uncharacterized protein</fullName>
    </submittedName>
</protein>
<keyword evidence="1" id="KW-0812">Transmembrane</keyword>
<evidence type="ECO:0000313" key="3">
    <source>
        <dbReference type="Proteomes" id="UP000597762"/>
    </source>
</evidence>
<proteinExistence type="predicted"/>
<keyword evidence="3" id="KW-1185">Reference proteome</keyword>
<organism evidence="2 3">
    <name type="scientific">Acanthosepion pharaonis</name>
    <name type="common">Pharaoh cuttlefish</name>
    <name type="synonym">Sepia pharaonis</name>
    <dbReference type="NCBI Taxonomy" id="158019"/>
    <lineage>
        <taxon>Eukaryota</taxon>
        <taxon>Metazoa</taxon>
        <taxon>Spiralia</taxon>
        <taxon>Lophotrochozoa</taxon>
        <taxon>Mollusca</taxon>
        <taxon>Cephalopoda</taxon>
        <taxon>Coleoidea</taxon>
        <taxon>Decapodiformes</taxon>
        <taxon>Sepiida</taxon>
        <taxon>Sepiina</taxon>
        <taxon>Sepiidae</taxon>
        <taxon>Acanthosepion</taxon>
    </lineage>
</organism>
<name>A0A812ASP2_ACAPH</name>
<feature type="transmembrane region" description="Helical" evidence="1">
    <location>
        <begin position="61"/>
        <end position="89"/>
    </location>
</feature>
<dbReference type="Proteomes" id="UP000597762">
    <property type="component" value="Unassembled WGS sequence"/>
</dbReference>
<feature type="transmembrane region" description="Helical" evidence="1">
    <location>
        <begin position="115"/>
        <end position="142"/>
    </location>
</feature>
<reference evidence="2" key="1">
    <citation type="submission" date="2021-01" db="EMBL/GenBank/DDBJ databases">
        <authorList>
            <person name="Li R."/>
            <person name="Bekaert M."/>
        </authorList>
    </citation>
    <scope>NUCLEOTIDE SEQUENCE</scope>
    <source>
        <strain evidence="2">Farmed</strain>
    </source>
</reference>
<gene>
    <name evidence="2" type="ORF">SPHA_4885</name>
</gene>
<dbReference type="EMBL" id="CAHIKZ030000160">
    <property type="protein sequence ID" value="CAE1156725.1"/>
    <property type="molecule type" value="Genomic_DNA"/>
</dbReference>
<accession>A0A812ASP2</accession>
<sequence length="184" mass="22146">MIPSPFLLSPVVPQPYPPTFFIPTHPLLVSLPFMTIPAAASPTPYRLALFPHRHRRLPSSVFLVVFLVFIFPLGFLFFMFSIFTSYFFFVSSRSDIRDFLRFDISHMNSRSFLEISYFVTFFFFFFLFLSVLLFLLFLFSYFPFFLSSFFFIFSFFSSFYFLFFFFLSKVFLLTFFLSFFLFLF</sequence>
<dbReference type="AlphaFoldDB" id="A0A812ASP2"/>
<keyword evidence="1" id="KW-1133">Transmembrane helix</keyword>
<keyword evidence="1" id="KW-0472">Membrane</keyword>
<evidence type="ECO:0000313" key="2">
    <source>
        <dbReference type="EMBL" id="CAE1156725.1"/>
    </source>
</evidence>
<feature type="transmembrane region" description="Helical" evidence="1">
    <location>
        <begin position="149"/>
        <end position="182"/>
    </location>
</feature>
<comment type="caution">
    <text evidence="2">The sequence shown here is derived from an EMBL/GenBank/DDBJ whole genome shotgun (WGS) entry which is preliminary data.</text>
</comment>
<evidence type="ECO:0000256" key="1">
    <source>
        <dbReference type="SAM" id="Phobius"/>
    </source>
</evidence>